<comment type="caution">
    <text evidence="4">The sequence shown here is derived from an EMBL/GenBank/DDBJ whole genome shotgun (WGS) entry which is preliminary data.</text>
</comment>
<feature type="domain" description="Trimeric autotransporter adhesin YadA-like head" evidence="2">
    <location>
        <begin position="522"/>
        <end position="546"/>
    </location>
</feature>
<protein>
    <recommendedName>
        <fullName evidence="6">Trimeric autotransporter adhesin YadA-like head domain-containing protein</fullName>
    </recommendedName>
</protein>
<dbReference type="Pfam" id="PF05658">
    <property type="entry name" value="YadA_head"/>
    <property type="match status" value="17"/>
</dbReference>
<evidence type="ECO:0000313" key="4">
    <source>
        <dbReference type="EMBL" id="EPH09365.1"/>
    </source>
</evidence>
<accession>S3YLK1</accession>
<dbReference type="SUPFAM" id="SSF101967">
    <property type="entry name" value="Adhesin YadA, collagen-binding domain"/>
    <property type="match status" value="6"/>
</dbReference>
<feature type="domain" description="Trimeric autotransporter adhesin YadA-like head" evidence="2">
    <location>
        <begin position="117"/>
        <end position="143"/>
    </location>
</feature>
<dbReference type="Pfam" id="PF05662">
    <property type="entry name" value="YadA_stalk"/>
    <property type="match status" value="2"/>
</dbReference>
<feature type="signal peptide" evidence="1">
    <location>
        <begin position="1"/>
        <end position="20"/>
    </location>
</feature>
<dbReference type="GO" id="GO:0019867">
    <property type="term" value="C:outer membrane"/>
    <property type="evidence" value="ECO:0007669"/>
    <property type="project" value="InterPro"/>
</dbReference>
<gene>
    <name evidence="4" type="ORF">HMPREF9309_00884</name>
</gene>
<dbReference type="InterPro" id="IPR011049">
    <property type="entry name" value="Serralysin-like_metalloprot_C"/>
</dbReference>
<evidence type="ECO:0008006" key="6">
    <source>
        <dbReference type="Google" id="ProtNLM"/>
    </source>
</evidence>
<sequence>MRKKILIMMISICAANVLCAGALYKVGADGTLIEVEKDPYSSDYRTKKGHYSVDKSEILVLSRFDDIGIAFGDGAYADDRKPGGGGIAIGVRARAKRDPSVSGPGEGNIAIGNDAQATGHMAIALGSNSKAEQQHSIAIGFGADSSEKDHSVAVGQNSKATGLESSAFGSFAKALGEHSVGIGYRATAKGRSSIALGNNAKIIGDEQGSTAIGWGAEASGYYSNAIGREANASGQSNAIGFGAQSLNQSSAIGEAAYSKGRYSSAIGHQARSYANNSVAIGSNAVTYGRDKNTYTSAYSSISIGEFARAGLSEKLTQSEYDELDGRLQKNYYVKDGNGYKLKPFDIESNRGNIAIGTYSLATSIRSVAIGIGAESMSSNAVSLGYGSKALWNDSTALGSKAKAMANYSTAVGYGALARSERSVSVGYEAKAGLEEELDESRYNSLADTYKQYYKKDNGKYKLKNSNQNNIAIGYNSESLGSSSLALGYGSMAAKDHAISLGTKSNTQGSYGISVGHEAKALNDNSIALGYQASAQKDNSVALGGKSVASTGSKVIGLDFATNGPSDKTDHIWRSTAGAVSVGDETKKITRQITNVAAGTKDTDAVNVAQIKSLTNQGFHTQADYNATDITKGNDVSHKLGGIIKVGGNFKPSDGGVLSNANMDTYLSGKNLATSIDDYGNINLLMAKTPKFDDINISKDGKGGDYTNLTEWIKSIENSSQANNIKYFSVNSKETGNADNKGATGKDAIAIGPKAEANSTNSIAMGLGARSRGLRTVAIGAFSNAEGNLSTAIGYNAHSEGYTSVALGNISKAKGIDAVAIGNHASAEKRGSMALGAKSGASNMGSIAVGPLAQSYGYGSIAVGTGSNAFSHNSVAIGSASQAGDRDSVNLTKKYYMLSVQEYNNLPQNEKDLFQKETILRVRPKPNGNGYEYYDEDVYFVKNRHQTAVGQQSWAKGYESTALGANSEAFGHYSLSTGAFSHSDGEYSSAIGYESNASGNFSTAIGSHAVAKEQNSIALGAGSQANINNSVALGSDSVANTKAGIEGKYFGVGENDKKGTATWTSTRGAVSVGDKDNNITRQITNVAAGYADTDAVNVAQLKSLKSFADKGLYFQGDDNKSINKQLGSTLSITGGAEANNSKLAQGNIAVLNKDGNLTIALAKNLTDLESVTVGNTIIKDNNISVGKNISITDKEIKNGNVTIASNSINIADK</sequence>
<dbReference type="Proteomes" id="UP000014539">
    <property type="component" value="Unassembled WGS sequence"/>
</dbReference>
<dbReference type="HOGENOM" id="CLU_003379_0_0_7"/>
<dbReference type="InterPro" id="IPR008635">
    <property type="entry name" value="Coiled_stalk_dom"/>
</dbReference>
<dbReference type="Gene3D" id="2.150.10.10">
    <property type="entry name" value="Serralysin-like metalloprotease, C-terminal"/>
    <property type="match status" value="8"/>
</dbReference>
<feature type="domain" description="Trimeric autotransporter adhesin YadA-like head" evidence="2">
    <location>
        <begin position="742"/>
        <end position="768"/>
    </location>
</feature>
<feature type="domain" description="Trimeric autotransporter adhesin YadA-like head" evidence="2">
    <location>
        <begin position="799"/>
        <end position="824"/>
    </location>
</feature>
<feature type="domain" description="Trimeric autotransporter adhesin YadA-like head" evidence="2">
    <location>
        <begin position="772"/>
        <end position="796"/>
    </location>
</feature>
<feature type="domain" description="Trimeric autotransporter adhesin YadA-like head" evidence="2">
    <location>
        <begin position="946"/>
        <end position="966"/>
    </location>
</feature>
<evidence type="ECO:0000313" key="5">
    <source>
        <dbReference type="Proteomes" id="UP000014539"/>
    </source>
</evidence>
<keyword evidence="5" id="KW-1185">Reference proteome</keyword>
<feature type="domain" description="Trimeric autotransporter adhesin YadA-like head" evidence="2">
    <location>
        <begin position="393"/>
        <end position="415"/>
    </location>
</feature>
<feature type="domain" description="Trimeric autotransporter adhesin YadA-like head" evidence="2">
    <location>
        <begin position="826"/>
        <end position="850"/>
    </location>
</feature>
<feature type="domain" description="Trimeric autotransporter adhesin YadA-like head" evidence="2">
    <location>
        <begin position="984"/>
        <end position="1008"/>
    </location>
</feature>
<organism evidence="4 5">
    <name type="scientific">Campylobacter ureolyticus ACS-301-V-Sch3b</name>
    <dbReference type="NCBI Taxonomy" id="883165"/>
    <lineage>
        <taxon>Bacteria</taxon>
        <taxon>Pseudomonadati</taxon>
        <taxon>Campylobacterota</taxon>
        <taxon>Epsilonproteobacteria</taxon>
        <taxon>Campylobacterales</taxon>
        <taxon>Campylobacteraceae</taxon>
        <taxon>Campylobacter</taxon>
    </lineage>
</organism>
<feature type="domain" description="Trimeric autotransporter adhesin YadA-like head" evidence="2">
    <location>
        <begin position="259"/>
        <end position="284"/>
    </location>
</feature>
<feature type="domain" description="Trimeric autotransporter adhesin YadA-like head" evidence="2">
    <location>
        <begin position="1010"/>
        <end position="1036"/>
    </location>
</feature>
<feature type="domain" description="Trimeric autotransporter adhesin YadA-like head" evidence="2">
    <location>
        <begin position="148"/>
        <end position="172"/>
    </location>
</feature>
<evidence type="ECO:0000256" key="1">
    <source>
        <dbReference type="SAM" id="SignalP"/>
    </source>
</evidence>
<feature type="domain" description="Trimeric autotransporter adhesin YadA-like stalk" evidence="3">
    <location>
        <begin position="591"/>
        <end position="616"/>
    </location>
</feature>
<feature type="domain" description="Trimeric autotransporter adhesin YadA-like stalk" evidence="3">
    <location>
        <begin position="1081"/>
        <end position="1122"/>
    </location>
</feature>
<feature type="chain" id="PRO_5004524850" description="Trimeric autotransporter adhesin YadA-like head domain-containing protein" evidence="1">
    <location>
        <begin position="21"/>
        <end position="1212"/>
    </location>
</feature>
<dbReference type="AlphaFoldDB" id="S3YLK1"/>
<feature type="domain" description="Trimeric autotransporter adhesin YadA-like head" evidence="2">
    <location>
        <begin position="174"/>
        <end position="200"/>
    </location>
</feature>
<feature type="domain" description="Trimeric autotransporter adhesin YadA-like head" evidence="2">
    <location>
        <begin position="856"/>
        <end position="879"/>
    </location>
</feature>
<keyword evidence="1" id="KW-0732">Signal</keyword>
<feature type="domain" description="Trimeric autotransporter adhesin YadA-like head" evidence="2">
    <location>
        <begin position="353"/>
        <end position="373"/>
    </location>
</feature>
<name>S3YLK1_9BACT</name>
<evidence type="ECO:0000259" key="2">
    <source>
        <dbReference type="Pfam" id="PF05658"/>
    </source>
</evidence>
<proteinExistence type="predicted"/>
<feature type="domain" description="Trimeric autotransporter adhesin YadA-like head" evidence="2">
    <location>
        <begin position="470"/>
        <end position="490"/>
    </location>
</feature>
<dbReference type="CDD" id="cd12820">
    <property type="entry name" value="LbR_YadA-like"/>
    <property type="match status" value="4"/>
</dbReference>
<feature type="domain" description="Trimeric autotransporter adhesin YadA-like head" evidence="2">
    <location>
        <begin position="207"/>
        <end position="230"/>
    </location>
</feature>
<feature type="non-terminal residue" evidence="4">
    <location>
        <position position="1212"/>
    </location>
</feature>
<dbReference type="InterPro" id="IPR008640">
    <property type="entry name" value="Adhesin_Head_dom"/>
</dbReference>
<reference evidence="4 5" key="1">
    <citation type="submission" date="2013-06" db="EMBL/GenBank/DDBJ databases">
        <title>The Genome Sequence of Campylobacter ureolyticus ACS-301-V-SCH3B.</title>
        <authorList>
            <consortium name="The Broad Institute Genomics Platform"/>
            <person name="Earl A."/>
            <person name="Ward D."/>
            <person name="Feldgarden M."/>
            <person name="Gevers D."/>
            <person name="Saerens B."/>
            <person name="Vaneechoutte M."/>
            <person name="Walker B."/>
            <person name="Young S."/>
            <person name="Zeng Q."/>
            <person name="Gargeya S."/>
            <person name="Fitzgerald M."/>
            <person name="Haas B."/>
            <person name="Abouelleil A."/>
            <person name="Allen A.W."/>
            <person name="Alvarado L."/>
            <person name="Arachchi H.M."/>
            <person name="Berlin A.M."/>
            <person name="Chapman S.B."/>
            <person name="Gainer-Dewar J."/>
            <person name="Goldberg J."/>
            <person name="Griggs A."/>
            <person name="Gujja S."/>
            <person name="Hansen M."/>
            <person name="Howarth C."/>
            <person name="Imamovic A."/>
            <person name="Ireland A."/>
            <person name="Larimer J."/>
            <person name="McCowan C."/>
            <person name="Murphy C."/>
            <person name="Pearson M."/>
            <person name="Poon T.W."/>
            <person name="Priest M."/>
            <person name="Roberts A."/>
            <person name="Saif S."/>
            <person name="Shea T."/>
            <person name="Sisk P."/>
            <person name="Sykes S."/>
            <person name="Wortman J."/>
            <person name="Nusbaum C."/>
            <person name="Birren B."/>
        </authorList>
    </citation>
    <scope>NUCLEOTIDE SEQUENCE [LARGE SCALE GENOMIC DNA]</scope>
    <source>
        <strain evidence="4 5">ACS-301-V-Sch3b</strain>
    </source>
</reference>
<dbReference type="EMBL" id="AGYD01000005">
    <property type="protein sequence ID" value="EPH09365.1"/>
    <property type="molecule type" value="Genomic_DNA"/>
</dbReference>
<evidence type="ECO:0000259" key="3">
    <source>
        <dbReference type="Pfam" id="PF05662"/>
    </source>
</evidence>